<organism evidence="1 2">
    <name type="scientific">Kouleothrix aurantiaca</name>
    <dbReference type="NCBI Taxonomy" id="186479"/>
    <lineage>
        <taxon>Bacteria</taxon>
        <taxon>Bacillati</taxon>
        <taxon>Chloroflexota</taxon>
        <taxon>Chloroflexia</taxon>
        <taxon>Chloroflexales</taxon>
        <taxon>Roseiflexineae</taxon>
        <taxon>Roseiflexaceae</taxon>
        <taxon>Kouleothrix</taxon>
    </lineage>
</organism>
<dbReference type="EMBL" id="LJCR01000885">
    <property type="protein sequence ID" value="KPV51510.1"/>
    <property type="molecule type" value="Genomic_DNA"/>
</dbReference>
<dbReference type="PIRSF" id="PIRSF008546">
    <property type="entry name" value="UCP008546"/>
    <property type="match status" value="1"/>
</dbReference>
<accession>A0A0P9FET0</accession>
<dbReference type="InterPro" id="IPR036287">
    <property type="entry name" value="Rv1873-like_sf"/>
</dbReference>
<dbReference type="Proteomes" id="UP000050509">
    <property type="component" value="Unassembled WGS sequence"/>
</dbReference>
<keyword evidence="2" id="KW-1185">Reference proteome</keyword>
<dbReference type="InterPro" id="IPR014937">
    <property type="entry name" value="DUF1810"/>
</dbReference>
<gene>
    <name evidence="1" type="ORF">SE17_20780</name>
</gene>
<dbReference type="Gene3D" id="1.25.40.380">
    <property type="entry name" value="Protein of unknown function DUF1810"/>
    <property type="match status" value="1"/>
</dbReference>
<sequence>MSSIHNVHKGAGTFNLQRFVDAQDNVYETVLAELRRGAKRTHWMWFIFPQLGGLGYSVLSQRYAIKSREEARQYLQHPLLGPRLTECAEAVLSVQGRSASAIFGSPDDMKLHSSMTLFADVAGPESVFARVLDAYFGSKPDPRTLSLLRSHG</sequence>
<dbReference type="SUPFAM" id="SSF140736">
    <property type="entry name" value="Rv1873-like"/>
    <property type="match status" value="1"/>
</dbReference>
<proteinExistence type="predicted"/>
<dbReference type="Pfam" id="PF08837">
    <property type="entry name" value="DUF1810"/>
    <property type="match status" value="1"/>
</dbReference>
<dbReference type="AlphaFoldDB" id="A0A0P9FET0"/>
<comment type="caution">
    <text evidence="1">The sequence shown here is derived from an EMBL/GenBank/DDBJ whole genome shotgun (WGS) entry which is preliminary data.</text>
</comment>
<name>A0A0P9FET0_9CHLR</name>
<evidence type="ECO:0000313" key="1">
    <source>
        <dbReference type="EMBL" id="KPV51510.1"/>
    </source>
</evidence>
<reference evidence="1 2" key="1">
    <citation type="submission" date="2015-09" db="EMBL/GenBank/DDBJ databases">
        <title>Draft genome sequence of Kouleothrix aurantiaca JCM 19913.</title>
        <authorList>
            <person name="Hemp J."/>
        </authorList>
    </citation>
    <scope>NUCLEOTIDE SEQUENCE [LARGE SCALE GENOMIC DNA]</scope>
    <source>
        <strain evidence="1 2">COM-B</strain>
    </source>
</reference>
<protein>
    <submittedName>
        <fullName evidence="1">Calpastatin</fullName>
    </submittedName>
</protein>
<evidence type="ECO:0000313" key="2">
    <source>
        <dbReference type="Proteomes" id="UP000050509"/>
    </source>
</evidence>